<feature type="region of interest" description="Disordered" evidence="9">
    <location>
        <begin position="60"/>
        <end position="107"/>
    </location>
</feature>
<evidence type="ECO:0000256" key="1">
    <source>
        <dbReference type="ARBA" id="ARBA00004651"/>
    </source>
</evidence>
<dbReference type="PANTHER" id="PTHR33573">
    <property type="entry name" value="CASP-LIKE PROTEIN 4A4"/>
    <property type="match status" value="1"/>
</dbReference>
<dbReference type="InterPro" id="IPR006702">
    <property type="entry name" value="CASP_dom"/>
</dbReference>
<feature type="region of interest" description="Disordered" evidence="9">
    <location>
        <begin position="121"/>
        <end position="152"/>
    </location>
</feature>
<comment type="caution">
    <text evidence="11">The sequence shown here is derived from an EMBL/GenBank/DDBJ whole genome shotgun (WGS) entry which is preliminary data.</text>
</comment>
<evidence type="ECO:0000256" key="8">
    <source>
        <dbReference type="RuleBase" id="RU361233"/>
    </source>
</evidence>
<comment type="similarity">
    <text evidence="2 8">Belongs to the Casparian strip membrane proteins (CASP) family.</text>
</comment>
<keyword evidence="5 8" id="KW-0812">Transmembrane</keyword>
<feature type="transmembrane region" description="Helical" evidence="8">
    <location>
        <begin position="173"/>
        <end position="191"/>
    </location>
</feature>
<comment type="caution">
    <text evidence="8">Lacks conserved residue(s) required for the propagation of feature annotation.</text>
</comment>
<evidence type="ECO:0000256" key="6">
    <source>
        <dbReference type="ARBA" id="ARBA00022989"/>
    </source>
</evidence>
<evidence type="ECO:0000256" key="7">
    <source>
        <dbReference type="ARBA" id="ARBA00023136"/>
    </source>
</evidence>
<proteinExistence type="inferred from homology"/>
<dbReference type="EMBL" id="BSYO01000027">
    <property type="protein sequence ID" value="GMH23832.1"/>
    <property type="molecule type" value="Genomic_DNA"/>
</dbReference>
<evidence type="ECO:0000256" key="3">
    <source>
        <dbReference type="ARBA" id="ARBA00011489"/>
    </source>
</evidence>
<feature type="compositionally biased region" description="Low complexity" evidence="9">
    <location>
        <begin position="62"/>
        <end position="76"/>
    </location>
</feature>
<evidence type="ECO:0000256" key="5">
    <source>
        <dbReference type="ARBA" id="ARBA00022692"/>
    </source>
</evidence>
<comment type="subunit">
    <text evidence="3 8">Homodimer and heterodimers.</text>
</comment>
<evidence type="ECO:0000256" key="9">
    <source>
        <dbReference type="SAM" id="MobiDB-lite"/>
    </source>
</evidence>
<keyword evidence="6 8" id="KW-1133">Transmembrane helix</keyword>
<keyword evidence="12" id="KW-1185">Reference proteome</keyword>
<evidence type="ECO:0000313" key="11">
    <source>
        <dbReference type="EMBL" id="GMH23832.1"/>
    </source>
</evidence>
<dbReference type="AlphaFoldDB" id="A0AAD3XZQ6"/>
<feature type="region of interest" description="Disordered" evidence="9">
    <location>
        <begin position="1"/>
        <end position="37"/>
    </location>
</feature>
<name>A0AAD3XZQ6_NEPGR</name>
<dbReference type="Pfam" id="PF04535">
    <property type="entry name" value="CASP_dom"/>
    <property type="match status" value="1"/>
</dbReference>
<feature type="domain" description="Casparian strip membrane protein" evidence="10">
    <location>
        <begin position="167"/>
        <end position="295"/>
    </location>
</feature>
<organism evidence="11 12">
    <name type="scientific">Nepenthes gracilis</name>
    <name type="common">Slender pitcher plant</name>
    <dbReference type="NCBI Taxonomy" id="150966"/>
    <lineage>
        <taxon>Eukaryota</taxon>
        <taxon>Viridiplantae</taxon>
        <taxon>Streptophyta</taxon>
        <taxon>Embryophyta</taxon>
        <taxon>Tracheophyta</taxon>
        <taxon>Spermatophyta</taxon>
        <taxon>Magnoliopsida</taxon>
        <taxon>eudicotyledons</taxon>
        <taxon>Gunneridae</taxon>
        <taxon>Pentapetalae</taxon>
        <taxon>Caryophyllales</taxon>
        <taxon>Nepenthaceae</taxon>
        <taxon>Nepenthes</taxon>
    </lineage>
</organism>
<dbReference type="Proteomes" id="UP001279734">
    <property type="component" value="Unassembled WGS sequence"/>
</dbReference>
<evidence type="ECO:0000256" key="2">
    <source>
        <dbReference type="ARBA" id="ARBA00007651"/>
    </source>
</evidence>
<keyword evidence="7 8" id="KW-0472">Membrane</keyword>
<feature type="compositionally biased region" description="Gly residues" evidence="9">
    <location>
        <begin position="137"/>
        <end position="149"/>
    </location>
</feature>
<evidence type="ECO:0000313" key="12">
    <source>
        <dbReference type="Proteomes" id="UP001279734"/>
    </source>
</evidence>
<dbReference type="PANTHER" id="PTHR33573:SF38">
    <property type="entry name" value="CASP-LIKE PROTEIN 4A1"/>
    <property type="match status" value="1"/>
</dbReference>
<accession>A0AAD3XZQ6</accession>
<comment type="subcellular location">
    <subcellularLocation>
        <location evidence="1 8">Cell membrane</location>
        <topology evidence="1 8">Multi-pass membrane protein</topology>
    </subcellularLocation>
</comment>
<gene>
    <name evidence="11" type="ORF">Nepgr_025675</name>
</gene>
<feature type="transmembrane region" description="Helical" evidence="8">
    <location>
        <begin position="211"/>
        <end position="231"/>
    </location>
</feature>
<protein>
    <recommendedName>
        <fullName evidence="8">CASP-like protein</fullName>
    </recommendedName>
</protein>
<reference evidence="11" key="1">
    <citation type="submission" date="2023-05" db="EMBL/GenBank/DDBJ databases">
        <title>Nepenthes gracilis genome sequencing.</title>
        <authorList>
            <person name="Fukushima K."/>
        </authorList>
    </citation>
    <scope>NUCLEOTIDE SEQUENCE</scope>
    <source>
        <strain evidence="11">SING2019-196</strain>
    </source>
</reference>
<dbReference type="GO" id="GO:0005886">
    <property type="term" value="C:plasma membrane"/>
    <property type="evidence" value="ECO:0007669"/>
    <property type="project" value="UniProtKB-SubCell"/>
</dbReference>
<evidence type="ECO:0000259" key="10">
    <source>
        <dbReference type="Pfam" id="PF04535"/>
    </source>
</evidence>
<sequence length="320" mass="34589">MTSTPPFRNNPTSSLAQSSVPARDSTETSSSISSDHTSHAFCQEISGNHLSITPCPPANPLSVSPSGSPYASSISSDHTFHGFSPREDEGFHEINPHEIQSSPPQLPAVVNRLIREEPTTVTKMESDATTGFADEGGSTGGGGGGGGVAQTGRQPLSMLRSVKRENTVKRAALGLRICEFVTCLISFSVMASDKNRGWALDSFNRYMEFRYSLSVCVLGFAYSVLQGFDIAHQMTAEMKNYGHQFRYYIDFTADQVLAYLLLSASSSAATRVSDWISNWGEDKFPAMASASVICSSRFSFFAPSAESVLLNFKSNNNPIC</sequence>
<evidence type="ECO:0000256" key="4">
    <source>
        <dbReference type="ARBA" id="ARBA00022475"/>
    </source>
</evidence>
<feature type="compositionally biased region" description="Basic and acidic residues" evidence="9">
    <location>
        <begin position="78"/>
        <end position="96"/>
    </location>
</feature>
<keyword evidence="4 8" id="KW-1003">Cell membrane</keyword>
<feature type="compositionally biased region" description="Polar residues" evidence="9">
    <location>
        <begin position="1"/>
        <end position="20"/>
    </location>
</feature>